<comment type="catalytic activity">
    <reaction evidence="5">
        <text>phosphoethanolamine + S-adenosyl-L-methionine = N-methylethanolamine phosphate + S-adenosyl-L-homocysteine + H(+)</text>
        <dbReference type="Rhea" id="RHEA:20365"/>
        <dbReference type="ChEBI" id="CHEBI:15378"/>
        <dbReference type="ChEBI" id="CHEBI:57781"/>
        <dbReference type="ChEBI" id="CHEBI:57856"/>
        <dbReference type="ChEBI" id="CHEBI:58190"/>
        <dbReference type="ChEBI" id="CHEBI:59789"/>
        <dbReference type="EC" id="2.1.1.103"/>
    </reaction>
    <physiologicalReaction direction="left-to-right" evidence="5">
        <dbReference type="Rhea" id="RHEA:20366"/>
    </physiologicalReaction>
</comment>
<dbReference type="Proteomes" id="UP000028926">
    <property type="component" value="Chromosome"/>
</dbReference>
<dbReference type="eggNOG" id="COG2226">
    <property type="taxonomic scope" value="Bacteria"/>
</dbReference>
<comment type="pathway">
    <text evidence="4">Phospholipid metabolism.</text>
</comment>
<dbReference type="STRING" id="91604.ID47_01690"/>
<dbReference type="GO" id="GO:0032259">
    <property type="term" value="P:methylation"/>
    <property type="evidence" value="ECO:0007669"/>
    <property type="project" value="UniProtKB-KW"/>
</dbReference>
<evidence type="ECO:0000256" key="1">
    <source>
        <dbReference type="ARBA" id="ARBA00005189"/>
    </source>
</evidence>
<keyword evidence="2" id="KW-0489">Methyltransferase</keyword>
<evidence type="ECO:0000256" key="3">
    <source>
        <dbReference type="ARBA" id="ARBA00022679"/>
    </source>
</evidence>
<dbReference type="SUPFAM" id="SSF53335">
    <property type="entry name" value="S-adenosyl-L-methionine-dependent methyltransferases"/>
    <property type="match status" value="1"/>
</dbReference>
<evidence type="ECO:0000256" key="4">
    <source>
        <dbReference type="ARBA" id="ARBA00025707"/>
    </source>
</evidence>
<keyword evidence="3" id="KW-0808">Transferase</keyword>
<sequence length="276" mass="32015">MAQINLLNTFCEHHLSPVYEKIKNETWGKDSINLASLLSMQELIKFNDWFNLTSEMSILDACCGVGESTMYFARKTNCKAYGVDISIHAINSANDSTKKSCLNVEFLEGDLKNSLPFSSSYFDAVVCIEAIVYFNYNERLSILKEWNRILKLNAKLIYTDPCIISGIITNNEIMQRASFGEYFFTPLKLQEDLFKSSGFELIKSEDITTNNAEILSNKWWDAREKNKPDLQKLEGIETFNHIQSFIDMCRQLYNKNNNRRKLSQFAYYLVKREELL</sequence>
<protein>
    <recommendedName>
        <fullName evidence="6">Methyltransferase domain-containing protein</fullName>
    </recommendedName>
</protein>
<reference evidence="7 8" key="1">
    <citation type="submission" date="2014-07" db="EMBL/GenBank/DDBJ databases">
        <title>Comparative genomic insights into amoeba endosymbionts belonging to the families of Holosporaceae and Candidatus Midichloriaceae within Rickettsiales.</title>
        <authorList>
            <person name="Wang Z."/>
            <person name="Wu M."/>
        </authorList>
    </citation>
    <scope>NUCLEOTIDE SEQUENCE [LARGE SCALE GENOMIC DNA]</scope>
    <source>
        <strain evidence="7">PRA3</strain>
    </source>
</reference>
<dbReference type="GO" id="GO:0000234">
    <property type="term" value="F:phosphoethanolamine N-methyltransferase activity"/>
    <property type="evidence" value="ECO:0007669"/>
    <property type="project" value="UniProtKB-EC"/>
</dbReference>
<keyword evidence="8" id="KW-1185">Reference proteome</keyword>
<gene>
    <name evidence="7" type="ORF">ID47_01690</name>
</gene>
<dbReference type="InterPro" id="IPR029063">
    <property type="entry name" value="SAM-dependent_MTases_sf"/>
</dbReference>
<organism evidence="7 8">
    <name type="scientific">Candidatus Odyssella acanthamoebae</name>
    <dbReference type="NCBI Taxonomy" id="91604"/>
    <lineage>
        <taxon>Bacteria</taxon>
        <taxon>Pseudomonadati</taxon>
        <taxon>Pseudomonadota</taxon>
        <taxon>Alphaproteobacteria</taxon>
        <taxon>Holosporales</taxon>
        <taxon>Candidatus Paracaedibacteraceae</taxon>
        <taxon>Candidatus Odyssella</taxon>
    </lineage>
</organism>
<proteinExistence type="predicted"/>
<feature type="domain" description="Methyltransferase" evidence="6">
    <location>
        <begin position="58"/>
        <end position="151"/>
    </location>
</feature>
<dbReference type="PANTHER" id="PTHR44307:SF2">
    <property type="entry name" value="PHOSPHOETHANOLAMINE METHYLTRANSFERASE ISOFORM X1"/>
    <property type="match status" value="1"/>
</dbReference>
<dbReference type="AlphaFoldDB" id="A0A077AUL5"/>
<name>A0A077AUL5_9PROT</name>
<dbReference type="RefSeq" id="WP_038463084.1">
    <property type="nucleotide sequence ID" value="NZ_CP008941.1"/>
</dbReference>
<dbReference type="PANTHER" id="PTHR44307">
    <property type="entry name" value="PHOSPHOETHANOLAMINE METHYLTRANSFERASE"/>
    <property type="match status" value="1"/>
</dbReference>
<comment type="pathway">
    <text evidence="1">Lipid metabolism.</text>
</comment>
<dbReference type="Pfam" id="PF13649">
    <property type="entry name" value="Methyltransf_25"/>
    <property type="match status" value="1"/>
</dbReference>
<evidence type="ECO:0000313" key="8">
    <source>
        <dbReference type="Proteomes" id="UP000028926"/>
    </source>
</evidence>
<evidence type="ECO:0000313" key="7">
    <source>
        <dbReference type="EMBL" id="AIK95724.1"/>
    </source>
</evidence>
<dbReference type="EMBL" id="CP008941">
    <property type="protein sequence ID" value="AIK95724.1"/>
    <property type="molecule type" value="Genomic_DNA"/>
</dbReference>
<evidence type="ECO:0000256" key="5">
    <source>
        <dbReference type="ARBA" id="ARBA00047622"/>
    </source>
</evidence>
<dbReference type="HOGENOM" id="CLU_1007172_0_0_5"/>
<accession>A0A077AUL5</accession>
<dbReference type="CDD" id="cd02440">
    <property type="entry name" value="AdoMet_MTases"/>
    <property type="match status" value="1"/>
</dbReference>
<dbReference type="KEGG" id="paca:ID47_01690"/>
<dbReference type="OrthoDB" id="148175at2"/>
<dbReference type="InterPro" id="IPR041698">
    <property type="entry name" value="Methyltransf_25"/>
</dbReference>
<evidence type="ECO:0000256" key="2">
    <source>
        <dbReference type="ARBA" id="ARBA00022603"/>
    </source>
</evidence>
<evidence type="ECO:0000259" key="6">
    <source>
        <dbReference type="Pfam" id="PF13649"/>
    </source>
</evidence>
<dbReference type="Gene3D" id="3.40.50.150">
    <property type="entry name" value="Vaccinia Virus protein VP39"/>
    <property type="match status" value="1"/>
</dbReference>